<dbReference type="InterPro" id="IPR036259">
    <property type="entry name" value="MFS_trans_sf"/>
</dbReference>
<dbReference type="Pfam" id="PF00083">
    <property type="entry name" value="Sugar_tr"/>
    <property type="match status" value="2"/>
</dbReference>
<feature type="transmembrane region" description="Helical" evidence="7">
    <location>
        <begin position="269"/>
        <end position="287"/>
    </location>
</feature>
<keyword evidence="5 7" id="KW-1133">Transmembrane helix</keyword>
<keyword evidence="3" id="KW-0813">Transport</keyword>
<evidence type="ECO:0000256" key="6">
    <source>
        <dbReference type="ARBA" id="ARBA00023136"/>
    </source>
</evidence>
<comment type="subcellular location">
    <subcellularLocation>
        <location evidence="1">Membrane</location>
        <topology evidence="1">Multi-pass membrane protein</topology>
    </subcellularLocation>
</comment>
<dbReference type="InterPro" id="IPR003663">
    <property type="entry name" value="Sugar/inositol_transpt"/>
</dbReference>
<evidence type="ECO:0000256" key="3">
    <source>
        <dbReference type="ARBA" id="ARBA00022448"/>
    </source>
</evidence>
<dbReference type="InterPro" id="IPR020846">
    <property type="entry name" value="MFS_dom"/>
</dbReference>
<evidence type="ECO:0000256" key="7">
    <source>
        <dbReference type="SAM" id="Phobius"/>
    </source>
</evidence>
<comment type="caution">
    <text evidence="9">The sequence shown here is derived from an EMBL/GenBank/DDBJ whole genome shotgun (WGS) entry which is preliminary data.</text>
</comment>
<evidence type="ECO:0000313" key="10">
    <source>
        <dbReference type="Proteomes" id="UP001516464"/>
    </source>
</evidence>
<feature type="transmembrane region" description="Helical" evidence="7">
    <location>
        <begin position="326"/>
        <end position="345"/>
    </location>
</feature>
<feature type="transmembrane region" description="Helical" evidence="7">
    <location>
        <begin position="357"/>
        <end position="375"/>
    </location>
</feature>
<keyword evidence="9" id="KW-0762">Sugar transport</keyword>
<feature type="transmembrane region" description="Helical" evidence="7">
    <location>
        <begin position="9"/>
        <end position="27"/>
    </location>
</feature>
<proteinExistence type="inferred from homology"/>
<gene>
    <name evidence="9" type="primary">Glut1</name>
    <name evidence="9" type="ORF">TCON_2289</name>
</gene>
<feature type="transmembrane region" description="Helical" evidence="7">
    <location>
        <begin position="169"/>
        <end position="188"/>
    </location>
</feature>
<evidence type="ECO:0000313" key="9">
    <source>
        <dbReference type="EMBL" id="KAF7682484.1"/>
    </source>
</evidence>
<dbReference type="PANTHER" id="PTHR23503:SF8">
    <property type="entry name" value="FACILITATED GLUCOSE TRANSPORTER PROTEIN 1"/>
    <property type="match status" value="1"/>
</dbReference>
<protein>
    <submittedName>
        <fullName evidence="9">Glucose transporter type 1</fullName>
    </submittedName>
</protein>
<dbReference type="PANTHER" id="PTHR23503">
    <property type="entry name" value="SOLUTE CARRIER FAMILY 2"/>
    <property type="match status" value="1"/>
</dbReference>
<evidence type="ECO:0000256" key="5">
    <source>
        <dbReference type="ARBA" id="ARBA00022989"/>
    </source>
</evidence>
<keyword evidence="10" id="KW-1185">Reference proteome</keyword>
<dbReference type="SUPFAM" id="SSF103473">
    <property type="entry name" value="MFS general substrate transporter"/>
    <property type="match status" value="1"/>
</dbReference>
<name>A0ABQ7HWE9_9MICR</name>
<evidence type="ECO:0000256" key="2">
    <source>
        <dbReference type="ARBA" id="ARBA00010992"/>
    </source>
</evidence>
<sequence>MQICTRKNIIYSSFISSLSSLIAGINITSINLLHKPFILCQETSGLFPYCIQCSDSKWAAIVASLFFGAPFSCMIFNSKYPKNILLLANQLYLIGTALLLSGMNYPIVLIGRFIIGMAVGISSSYASVYISLVAPPSSMAVLGSLPGVFISTGCLVGEILTYYIKNWRVGYFILFAFILLHTVFLFTIETVEQNEEIDNSDRSYNNPLLTAVLLHIFQQLSCINGILQYSGKILEKNPNAKLISIGFISIMVICNVISIFIVRKFKRKSLLITSIIISIIGLLLLTLDFNFLISVTIFISGFSIGLGPIPWLILSEIFQNKDKSKYSKIAVSFNWISGCAVSFAFPLLFNKFGTFTFLYHSGLMGIFLCYVCLFFNM</sequence>
<feature type="transmembrane region" description="Helical" evidence="7">
    <location>
        <begin position="139"/>
        <end position="163"/>
    </location>
</feature>
<comment type="similarity">
    <text evidence="2">Belongs to the major facilitator superfamily. Sugar transporter (TC 2.A.1.1) family.</text>
</comment>
<dbReference type="PRINTS" id="PR00171">
    <property type="entry name" value="SUGRTRNSPORT"/>
</dbReference>
<dbReference type="Proteomes" id="UP001516464">
    <property type="component" value="Unassembled WGS sequence"/>
</dbReference>
<feature type="domain" description="Major facilitator superfamily (MFS) profile" evidence="8">
    <location>
        <begin position="12"/>
        <end position="377"/>
    </location>
</feature>
<reference evidence="9 10" key="1">
    <citation type="submission" date="2019-01" db="EMBL/GenBank/DDBJ databases">
        <title>Genomes sequencing and comparative genomics of infectious freshwater microsporidia, Cucumispora dikerogammari and Thelohania contejeani.</title>
        <authorList>
            <person name="Cormier A."/>
            <person name="Giraud I."/>
            <person name="Wattier R."/>
            <person name="Teixeira M."/>
            <person name="Grandjean F."/>
            <person name="Rigaud T."/>
            <person name="Cordaux R."/>
        </authorList>
    </citation>
    <scope>NUCLEOTIDE SEQUENCE [LARGE SCALE GENOMIC DNA]</scope>
    <source>
        <strain evidence="9">T1</strain>
        <tissue evidence="9">Spores</tissue>
    </source>
</reference>
<dbReference type="Gene3D" id="1.20.1250.20">
    <property type="entry name" value="MFS general substrate transporter like domains"/>
    <property type="match status" value="2"/>
</dbReference>
<dbReference type="InterPro" id="IPR045263">
    <property type="entry name" value="GLUT"/>
</dbReference>
<dbReference type="PROSITE" id="PS50850">
    <property type="entry name" value="MFS"/>
    <property type="match status" value="1"/>
</dbReference>
<dbReference type="InterPro" id="IPR005828">
    <property type="entry name" value="MFS_sugar_transport-like"/>
</dbReference>
<feature type="transmembrane region" description="Helical" evidence="7">
    <location>
        <begin position="84"/>
        <end position="103"/>
    </location>
</feature>
<keyword evidence="6 7" id="KW-0472">Membrane</keyword>
<feature type="transmembrane region" description="Helical" evidence="7">
    <location>
        <begin position="242"/>
        <end position="262"/>
    </location>
</feature>
<organism evidence="9 10">
    <name type="scientific">Astathelohania contejeani</name>
    <dbReference type="NCBI Taxonomy" id="164912"/>
    <lineage>
        <taxon>Eukaryota</taxon>
        <taxon>Fungi</taxon>
        <taxon>Fungi incertae sedis</taxon>
        <taxon>Microsporidia</taxon>
        <taxon>Astathelohaniidae</taxon>
        <taxon>Astathelohania</taxon>
    </lineage>
</organism>
<keyword evidence="4 7" id="KW-0812">Transmembrane</keyword>
<dbReference type="EMBL" id="SBIQ01000246">
    <property type="protein sequence ID" value="KAF7682484.1"/>
    <property type="molecule type" value="Genomic_DNA"/>
</dbReference>
<feature type="transmembrane region" description="Helical" evidence="7">
    <location>
        <begin position="109"/>
        <end position="132"/>
    </location>
</feature>
<evidence type="ECO:0000259" key="8">
    <source>
        <dbReference type="PROSITE" id="PS50850"/>
    </source>
</evidence>
<accession>A0ABQ7HWE9</accession>
<feature type="transmembrane region" description="Helical" evidence="7">
    <location>
        <begin position="293"/>
        <end position="314"/>
    </location>
</feature>
<evidence type="ECO:0000256" key="4">
    <source>
        <dbReference type="ARBA" id="ARBA00022692"/>
    </source>
</evidence>
<evidence type="ECO:0000256" key="1">
    <source>
        <dbReference type="ARBA" id="ARBA00004141"/>
    </source>
</evidence>